<dbReference type="OrthoDB" id="2138282at2759"/>
<dbReference type="Proteomes" id="UP000277580">
    <property type="component" value="Unassembled WGS sequence"/>
</dbReference>
<protein>
    <recommendedName>
        <fullName evidence="2">CREG-like beta-barrel domain-containing protein</fullName>
    </recommendedName>
</protein>
<gene>
    <name evidence="3" type="ORF">P167DRAFT_502178</name>
</gene>
<dbReference type="AlphaFoldDB" id="A0A3N4L0W0"/>
<accession>A0A3N4L0W0</accession>
<evidence type="ECO:0000259" key="2">
    <source>
        <dbReference type="Pfam" id="PF13883"/>
    </source>
</evidence>
<evidence type="ECO:0000313" key="4">
    <source>
        <dbReference type="Proteomes" id="UP000277580"/>
    </source>
</evidence>
<keyword evidence="1" id="KW-0732">Signal</keyword>
<dbReference type="Gene3D" id="2.30.110.10">
    <property type="entry name" value="Electron Transport, Fmn-binding Protein, Chain A"/>
    <property type="match status" value="1"/>
</dbReference>
<dbReference type="STRING" id="1392247.A0A3N4L0W0"/>
<dbReference type="SUPFAM" id="SSF50475">
    <property type="entry name" value="FMN-binding split barrel"/>
    <property type="match status" value="1"/>
</dbReference>
<dbReference type="InParanoid" id="A0A3N4L0W0"/>
<sequence>MRFTLNSFLFLASVTLALPLEETPTTTDHIPTVKEAAVQARKLLKSESIATLSTIFPENDPHGLAGQPIGLMDYYADCSTTGNPTLLAMGIATSFKNAKDGASISLSIRSHASSWSQASQPRLSLIGRLSEKVPRGSEEADRLKACFTSVHKDAKIWAPGNRIHESDWVTFEVETVYWIGGFGNVAYIGYIPVEMWESVTLEEIEELERKEDPLKGVGLKVQSGLSSLRGLFKKD</sequence>
<name>A0A3N4L0W0_9PEZI</name>
<proteinExistence type="predicted"/>
<feature type="signal peptide" evidence="1">
    <location>
        <begin position="1"/>
        <end position="17"/>
    </location>
</feature>
<keyword evidence="4" id="KW-1185">Reference proteome</keyword>
<dbReference type="InterPro" id="IPR055343">
    <property type="entry name" value="CREG_beta-barrel"/>
</dbReference>
<dbReference type="Pfam" id="PF13883">
    <property type="entry name" value="CREG_beta-barrel"/>
    <property type="match status" value="1"/>
</dbReference>
<evidence type="ECO:0000313" key="3">
    <source>
        <dbReference type="EMBL" id="RPB15132.1"/>
    </source>
</evidence>
<organism evidence="3 4">
    <name type="scientific">Morchella conica CCBAS932</name>
    <dbReference type="NCBI Taxonomy" id="1392247"/>
    <lineage>
        <taxon>Eukaryota</taxon>
        <taxon>Fungi</taxon>
        <taxon>Dikarya</taxon>
        <taxon>Ascomycota</taxon>
        <taxon>Pezizomycotina</taxon>
        <taxon>Pezizomycetes</taxon>
        <taxon>Pezizales</taxon>
        <taxon>Morchellaceae</taxon>
        <taxon>Morchella</taxon>
    </lineage>
</organism>
<evidence type="ECO:0000256" key="1">
    <source>
        <dbReference type="SAM" id="SignalP"/>
    </source>
</evidence>
<reference evidence="3 4" key="1">
    <citation type="journal article" date="2018" name="Nat. Ecol. Evol.">
        <title>Pezizomycetes genomes reveal the molecular basis of ectomycorrhizal truffle lifestyle.</title>
        <authorList>
            <person name="Murat C."/>
            <person name="Payen T."/>
            <person name="Noel B."/>
            <person name="Kuo A."/>
            <person name="Morin E."/>
            <person name="Chen J."/>
            <person name="Kohler A."/>
            <person name="Krizsan K."/>
            <person name="Balestrini R."/>
            <person name="Da Silva C."/>
            <person name="Montanini B."/>
            <person name="Hainaut M."/>
            <person name="Levati E."/>
            <person name="Barry K.W."/>
            <person name="Belfiori B."/>
            <person name="Cichocki N."/>
            <person name="Clum A."/>
            <person name="Dockter R.B."/>
            <person name="Fauchery L."/>
            <person name="Guy J."/>
            <person name="Iotti M."/>
            <person name="Le Tacon F."/>
            <person name="Lindquist E.A."/>
            <person name="Lipzen A."/>
            <person name="Malagnac F."/>
            <person name="Mello A."/>
            <person name="Molinier V."/>
            <person name="Miyauchi S."/>
            <person name="Poulain J."/>
            <person name="Riccioni C."/>
            <person name="Rubini A."/>
            <person name="Sitrit Y."/>
            <person name="Splivallo R."/>
            <person name="Traeger S."/>
            <person name="Wang M."/>
            <person name="Zifcakova L."/>
            <person name="Wipf D."/>
            <person name="Zambonelli A."/>
            <person name="Paolocci F."/>
            <person name="Nowrousian M."/>
            <person name="Ottonello S."/>
            <person name="Baldrian P."/>
            <person name="Spatafora J.W."/>
            <person name="Henrissat B."/>
            <person name="Nagy L.G."/>
            <person name="Aury J.M."/>
            <person name="Wincker P."/>
            <person name="Grigoriev I.V."/>
            <person name="Bonfante P."/>
            <person name="Martin F.M."/>
        </authorList>
    </citation>
    <scope>NUCLEOTIDE SEQUENCE [LARGE SCALE GENOMIC DNA]</scope>
    <source>
        <strain evidence="3 4">CCBAS932</strain>
    </source>
</reference>
<feature type="chain" id="PRO_5018234229" description="CREG-like beta-barrel domain-containing protein" evidence="1">
    <location>
        <begin position="18"/>
        <end position="235"/>
    </location>
</feature>
<feature type="domain" description="CREG-like beta-barrel" evidence="2">
    <location>
        <begin position="31"/>
        <end position="196"/>
    </location>
</feature>
<dbReference type="InterPro" id="IPR012349">
    <property type="entry name" value="Split_barrel_FMN-bd"/>
</dbReference>
<dbReference type="PANTHER" id="PTHR37273:SF1">
    <property type="entry name" value="ADL397C-AP"/>
    <property type="match status" value="1"/>
</dbReference>
<dbReference type="PANTHER" id="PTHR37273">
    <property type="entry name" value="CHROMOSOME 8, WHOLE GENOME SHOTGUN SEQUENCE"/>
    <property type="match status" value="1"/>
</dbReference>
<dbReference type="EMBL" id="ML119114">
    <property type="protein sequence ID" value="RPB15132.1"/>
    <property type="molecule type" value="Genomic_DNA"/>
</dbReference>